<gene>
    <name evidence="1" type="ORF">ABIF29_000052</name>
</gene>
<accession>A0ABV4EQ41</accession>
<name>A0ABV4EQ41_BRAEL</name>
<dbReference type="RefSeq" id="WP_125459191.1">
    <property type="nucleotide sequence ID" value="NZ_CP126027.1"/>
</dbReference>
<dbReference type="Proteomes" id="UP001565471">
    <property type="component" value="Unassembled WGS sequence"/>
</dbReference>
<organism evidence="1 2">
    <name type="scientific">Bradyrhizobium elkanii</name>
    <dbReference type="NCBI Taxonomy" id="29448"/>
    <lineage>
        <taxon>Bacteria</taxon>
        <taxon>Pseudomonadati</taxon>
        <taxon>Pseudomonadota</taxon>
        <taxon>Alphaproteobacteria</taxon>
        <taxon>Hyphomicrobiales</taxon>
        <taxon>Nitrobacteraceae</taxon>
        <taxon>Bradyrhizobium</taxon>
    </lineage>
</organism>
<evidence type="ECO:0000313" key="2">
    <source>
        <dbReference type="Proteomes" id="UP001565471"/>
    </source>
</evidence>
<sequence>MNSRDIERIVDDIVAEAMLAQDSFALSAQEAHKHHTGHADIKQLTEGCNARTLIAIWAELKGIRAALTVVAQLIAHKK</sequence>
<comment type="caution">
    <text evidence="1">The sequence shown here is derived from an EMBL/GenBank/DDBJ whole genome shotgun (WGS) entry which is preliminary data.</text>
</comment>
<reference evidence="1 2" key="1">
    <citation type="submission" date="2024-07" db="EMBL/GenBank/DDBJ databases">
        <title>Genomic Encyclopedia of Type Strains, Phase V (KMG-V): Genome sequencing to study the core and pangenomes of soil and plant-associated prokaryotes.</title>
        <authorList>
            <person name="Whitman W."/>
        </authorList>
    </citation>
    <scope>NUCLEOTIDE SEQUENCE [LARGE SCALE GENOMIC DNA]</scope>
    <source>
        <strain evidence="1 2">USDA 415</strain>
    </source>
</reference>
<dbReference type="EMBL" id="JBGBZA010000001">
    <property type="protein sequence ID" value="MEY9313253.1"/>
    <property type="molecule type" value="Genomic_DNA"/>
</dbReference>
<protein>
    <submittedName>
        <fullName evidence="1">Uncharacterized protein</fullName>
    </submittedName>
</protein>
<proteinExistence type="predicted"/>
<keyword evidence="2" id="KW-1185">Reference proteome</keyword>
<evidence type="ECO:0000313" key="1">
    <source>
        <dbReference type="EMBL" id="MEY9313253.1"/>
    </source>
</evidence>